<comment type="caution">
    <text evidence="1">The sequence shown here is derived from an EMBL/GenBank/DDBJ whole genome shotgun (WGS) entry which is preliminary data.</text>
</comment>
<sequence>MSLQYFGFSYDIRDKSTNCGRANQRVFRGGVGNYEITEHIDQAASVMYGQNLISG</sequence>
<organism evidence="1 2">
    <name type="scientific">Cupriavidus taiwanensis</name>
    <dbReference type="NCBI Taxonomy" id="164546"/>
    <lineage>
        <taxon>Bacteria</taxon>
        <taxon>Pseudomonadati</taxon>
        <taxon>Pseudomonadota</taxon>
        <taxon>Betaproteobacteria</taxon>
        <taxon>Burkholderiales</taxon>
        <taxon>Burkholderiaceae</taxon>
        <taxon>Cupriavidus</taxon>
    </lineage>
</organism>
<dbReference type="EMBL" id="OFTH01000037">
    <property type="protein sequence ID" value="SOZ68818.1"/>
    <property type="molecule type" value="Genomic_DNA"/>
</dbReference>
<evidence type="ECO:0000313" key="2">
    <source>
        <dbReference type="Proteomes" id="UP000256952"/>
    </source>
</evidence>
<accession>A0A976G4F5</accession>
<dbReference type="AlphaFoldDB" id="A0A976G4F5"/>
<protein>
    <submittedName>
        <fullName evidence="1">Uncharacterized protein</fullName>
    </submittedName>
</protein>
<name>A0A976G4F5_9BURK</name>
<proteinExistence type="predicted"/>
<gene>
    <name evidence="1" type="ORF">CBM2613_B120124</name>
</gene>
<dbReference type="Proteomes" id="UP000256952">
    <property type="component" value="Chromosome CBM2613_b"/>
</dbReference>
<reference evidence="1 2" key="1">
    <citation type="submission" date="2018-01" db="EMBL/GenBank/DDBJ databases">
        <authorList>
            <person name="Clerissi C."/>
        </authorList>
    </citation>
    <scope>NUCLEOTIDE SEQUENCE [LARGE SCALE GENOMIC DNA]</scope>
    <source>
        <strain evidence="1">Cupriavidus taiwanensis STM 8556</strain>
    </source>
</reference>
<evidence type="ECO:0000313" key="1">
    <source>
        <dbReference type="EMBL" id="SOZ68818.1"/>
    </source>
</evidence>